<accession>A0A1Z1M409</accession>
<keyword evidence="2" id="KW-0328">Glycosyltransferase</keyword>
<protein>
    <submittedName>
        <fullName evidence="2">Uracil phosphoribosyltransferase</fullName>
    </submittedName>
</protein>
<evidence type="ECO:0000259" key="1">
    <source>
        <dbReference type="Pfam" id="PF14681"/>
    </source>
</evidence>
<dbReference type="AlphaFoldDB" id="A0A1Z1M409"/>
<feature type="domain" description="Phosphoribosyltransferase" evidence="1">
    <location>
        <begin position="29"/>
        <end position="181"/>
    </location>
</feature>
<gene>
    <name evidence="2" type="primary">upp</name>
</gene>
<dbReference type="EMBL" id="MF101413">
    <property type="protein sequence ID" value="ARW60504.1"/>
    <property type="molecule type" value="Genomic_DNA"/>
</dbReference>
<name>A0A1Z1M409_9FLOR</name>
<sequence>MKLNIYHITHPLIKILLNNNNNNIKENNYKYIGFLLIYEIFRKYISIHTIYIKQVRGIKCCHVMNKAKKHFILTNLSNTYNIMYDINTILPEIKIIHVNYSNRETIKSSIEELKINFEQSKILIVEKVTTNNQIINIIEYLINKKNVNSKDINIGCIKSKEEALNHIGHDYPNLRIYTTQIIYNDI</sequence>
<evidence type="ECO:0000313" key="2">
    <source>
        <dbReference type="EMBL" id="ARW60504.1"/>
    </source>
</evidence>
<proteinExistence type="predicted"/>
<dbReference type="InterPro" id="IPR029057">
    <property type="entry name" value="PRTase-like"/>
</dbReference>
<dbReference type="RefSeq" id="YP_009392156.1">
    <property type="nucleotide sequence ID" value="NC_035261.1"/>
</dbReference>
<dbReference type="Pfam" id="PF14681">
    <property type="entry name" value="UPRTase"/>
    <property type="match status" value="1"/>
</dbReference>
<keyword evidence="2" id="KW-0934">Plastid</keyword>
<dbReference type="GeneID" id="33353643"/>
<dbReference type="Gene3D" id="3.40.50.2020">
    <property type="match status" value="1"/>
</dbReference>
<keyword evidence="2" id="KW-0808">Transferase</keyword>
<dbReference type="SUPFAM" id="SSF53271">
    <property type="entry name" value="PRTase-like"/>
    <property type="match status" value="1"/>
</dbReference>
<organism evidence="2">
    <name type="scientific">Periphykon beckeri</name>
    <dbReference type="NCBI Taxonomy" id="2006982"/>
    <lineage>
        <taxon>Eukaryota</taxon>
        <taxon>Rhodophyta</taxon>
        <taxon>Florideophyceae</taxon>
        <taxon>Rhodymeniophycidae</taxon>
        <taxon>Ceramiales</taxon>
        <taxon>Rhodomelaceae</taxon>
        <taxon>Periphykon</taxon>
    </lineage>
</organism>
<dbReference type="GO" id="GO:0016757">
    <property type="term" value="F:glycosyltransferase activity"/>
    <property type="evidence" value="ECO:0007669"/>
    <property type="project" value="UniProtKB-KW"/>
</dbReference>
<keyword evidence="2" id="KW-0150">Chloroplast</keyword>
<geneLocation type="chloroplast" evidence="2"/>
<dbReference type="InterPro" id="IPR000836">
    <property type="entry name" value="PRTase_dom"/>
</dbReference>
<reference evidence="2" key="1">
    <citation type="journal article" date="2017" name="J. Phycol.">
        <title>Analysis of chloroplast genomes and a supermatrix inform reclassification of the Rhodomelaceae (Rhodophyta).</title>
        <authorList>
            <person name="Diaz-Tapia P."/>
            <person name="Maggs C.A."/>
            <person name="West J.A."/>
            <person name="Verbruggen H."/>
        </authorList>
    </citation>
    <scope>NUCLEOTIDE SEQUENCE</scope>
    <source>
        <strain evidence="2">JH1427</strain>
    </source>
</reference>